<keyword evidence="4" id="KW-0479">Metal-binding</keyword>
<dbReference type="EC" id="2.2.1.1" evidence="7"/>
<evidence type="ECO:0000256" key="1">
    <source>
        <dbReference type="ARBA" id="ARBA00001964"/>
    </source>
</evidence>
<keyword evidence="3 7" id="KW-0808">Transferase</keyword>
<dbReference type="PANTHER" id="PTHR47514">
    <property type="entry name" value="TRANSKETOLASE N-TERMINAL SECTION-RELATED"/>
    <property type="match status" value="1"/>
</dbReference>
<reference evidence="7 8" key="1">
    <citation type="submission" date="2023-07" db="EMBL/GenBank/DDBJ databases">
        <title>Sequencing the genomes of 1000 actinobacteria strains.</title>
        <authorList>
            <person name="Klenk H.-P."/>
        </authorList>
    </citation>
    <scope>NUCLEOTIDE SEQUENCE [LARGE SCALE GENOMIC DNA]</scope>
    <source>
        <strain evidence="7 8">DSM 44711</strain>
    </source>
</reference>
<comment type="cofactor">
    <cofactor evidence="1">
        <name>thiamine diphosphate</name>
        <dbReference type="ChEBI" id="CHEBI:58937"/>
    </cofactor>
</comment>
<dbReference type="InterPro" id="IPR005474">
    <property type="entry name" value="Transketolase_N"/>
</dbReference>
<dbReference type="RefSeq" id="WP_310410169.1">
    <property type="nucleotide sequence ID" value="NZ_JAVDYC010000001.1"/>
</dbReference>
<dbReference type="InterPro" id="IPR029061">
    <property type="entry name" value="THDP-binding"/>
</dbReference>
<dbReference type="PROSITE" id="PS00801">
    <property type="entry name" value="TRANSKETOLASE_1"/>
    <property type="match status" value="1"/>
</dbReference>
<feature type="domain" description="Transketolase N-terminal" evidence="6">
    <location>
        <begin position="34"/>
        <end position="276"/>
    </location>
</feature>
<dbReference type="PANTHER" id="PTHR47514:SF1">
    <property type="entry name" value="TRANSKETOLASE N-TERMINAL SECTION-RELATED"/>
    <property type="match status" value="1"/>
</dbReference>
<dbReference type="GO" id="GO:0004802">
    <property type="term" value="F:transketolase activity"/>
    <property type="evidence" value="ECO:0007669"/>
    <property type="project" value="UniProtKB-EC"/>
</dbReference>
<evidence type="ECO:0000256" key="3">
    <source>
        <dbReference type="ARBA" id="ARBA00022679"/>
    </source>
</evidence>
<dbReference type="GO" id="GO:0000287">
    <property type="term" value="F:magnesium ion binding"/>
    <property type="evidence" value="ECO:0007669"/>
    <property type="project" value="UniProtKB-ARBA"/>
</dbReference>
<name>A0AAE3ZL13_9ACTN</name>
<dbReference type="Pfam" id="PF00456">
    <property type="entry name" value="Transketolase_N"/>
    <property type="match status" value="1"/>
</dbReference>
<dbReference type="InterPro" id="IPR049557">
    <property type="entry name" value="Transketolase_CS"/>
</dbReference>
<keyword evidence="5" id="KW-0786">Thiamine pyrophosphate</keyword>
<dbReference type="CDD" id="cd02012">
    <property type="entry name" value="TPP_TK"/>
    <property type="match status" value="1"/>
</dbReference>
<evidence type="ECO:0000313" key="8">
    <source>
        <dbReference type="Proteomes" id="UP001183629"/>
    </source>
</evidence>
<sequence length="290" mass="31802">MTTAYIDSVPLDRSAHLVPDDFELPYRLARIGQLADDVRACLLKMIYLAGSGHVGSSLSCVDLISVLKFDRMNATDDVFVLSKGHAAPAWYAALMVAGELDPEEIGTLRRIDSRLQGHPDRSRLDLVAVSTGALGQGLSVALGRAEARRMRQEPSMAYCLAGDGELQEGQMWEAIMYAGARQLANVTLLVDHNHSQNDGPIDAILPPYSLPDRFRSFQWHVQEINGHSHLAIRDAVLNARANQRQPSVVIAHTQKGYLTPGQILLNGSHSGSLTEQIYEDAIAELERTAR</sequence>
<comment type="similarity">
    <text evidence="2">Belongs to the transketolase family.</text>
</comment>
<evidence type="ECO:0000256" key="4">
    <source>
        <dbReference type="ARBA" id="ARBA00022723"/>
    </source>
</evidence>
<proteinExistence type="inferred from homology"/>
<evidence type="ECO:0000256" key="2">
    <source>
        <dbReference type="ARBA" id="ARBA00007131"/>
    </source>
</evidence>
<evidence type="ECO:0000313" key="7">
    <source>
        <dbReference type="EMBL" id="MDR7321271.1"/>
    </source>
</evidence>
<dbReference type="EMBL" id="JAVDYC010000001">
    <property type="protein sequence ID" value="MDR7321271.1"/>
    <property type="molecule type" value="Genomic_DNA"/>
</dbReference>
<dbReference type="Proteomes" id="UP001183629">
    <property type="component" value="Unassembled WGS sequence"/>
</dbReference>
<accession>A0AAE3ZL13</accession>
<dbReference type="AlphaFoldDB" id="A0AAE3ZL13"/>
<dbReference type="SUPFAM" id="SSF52518">
    <property type="entry name" value="Thiamin diphosphate-binding fold (THDP-binding)"/>
    <property type="match status" value="1"/>
</dbReference>
<gene>
    <name evidence="7" type="ORF">J2S44_001521</name>
</gene>
<dbReference type="Gene3D" id="3.40.50.970">
    <property type="match status" value="1"/>
</dbReference>
<organism evidence="7 8">
    <name type="scientific">Catenuloplanes niger</name>
    <dbReference type="NCBI Taxonomy" id="587534"/>
    <lineage>
        <taxon>Bacteria</taxon>
        <taxon>Bacillati</taxon>
        <taxon>Actinomycetota</taxon>
        <taxon>Actinomycetes</taxon>
        <taxon>Micromonosporales</taxon>
        <taxon>Micromonosporaceae</taxon>
        <taxon>Catenuloplanes</taxon>
    </lineage>
</organism>
<evidence type="ECO:0000259" key="6">
    <source>
        <dbReference type="Pfam" id="PF00456"/>
    </source>
</evidence>
<comment type="caution">
    <text evidence="7">The sequence shown here is derived from an EMBL/GenBank/DDBJ whole genome shotgun (WGS) entry which is preliminary data.</text>
</comment>
<protein>
    <submittedName>
        <fullName evidence="7">Transketolase</fullName>
        <ecNumber evidence="7">2.2.1.1</ecNumber>
    </submittedName>
</protein>
<keyword evidence="8" id="KW-1185">Reference proteome</keyword>
<evidence type="ECO:0000256" key="5">
    <source>
        <dbReference type="ARBA" id="ARBA00023052"/>
    </source>
</evidence>